<organism evidence="1 2">
    <name type="scientific">Sphingobium agri</name>
    <dbReference type="NCBI Taxonomy" id="2933566"/>
    <lineage>
        <taxon>Bacteria</taxon>
        <taxon>Pseudomonadati</taxon>
        <taxon>Pseudomonadota</taxon>
        <taxon>Alphaproteobacteria</taxon>
        <taxon>Sphingomonadales</taxon>
        <taxon>Sphingomonadaceae</taxon>
        <taxon>Sphingobium</taxon>
    </lineage>
</organism>
<keyword evidence="2" id="KW-1185">Reference proteome</keyword>
<evidence type="ECO:0000313" key="2">
    <source>
        <dbReference type="Proteomes" id="UP001203512"/>
    </source>
</evidence>
<accession>A0ABT0DWK6</accession>
<dbReference type="Proteomes" id="UP001203512">
    <property type="component" value="Unassembled WGS sequence"/>
</dbReference>
<name>A0ABT0DWK6_9SPHN</name>
<comment type="caution">
    <text evidence="1">The sequence shown here is derived from an EMBL/GenBank/DDBJ whole genome shotgun (WGS) entry which is preliminary data.</text>
</comment>
<protein>
    <submittedName>
        <fullName evidence="1">Uncharacterized protein</fullName>
    </submittedName>
</protein>
<sequence>MSEMLLCEAGCGASYRPFPRRKTKLCIQCSRSANGRHPDKIAKSRDAMLRRMADPTIKAETLRRAHDGFRKRMADDPQMRAEMVERCRTLGKSMLGHKHMPAAGPARRKAVESRRRTLFSWCPAEYFEQYRHLVYAKRVRAADARAIVEQQIKADEANMSAFDKQLHRLRRGEATIVQKFTPKVDTGPFTLGGVASGMI</sequence>
<dbReference type="RefSeq" id="WP_247231085.1">
    <property type="nucleotide sequence ID" value="NZ_JALKHS010000006.1"/>
</dbReference>
<gene>
    <name evidence="1" type="ORF">MU848_07710</name>
</gene>
<reference evidence="1 2" key="1">
    <citation type="submission" date="2022-04" db="EMBL/GenBank/DDBJ databases">
        <authorList>
            <person name="Huq M.A."/>
        </authorList>
    </citation>
    <scope>NUCLEOTIDE SEQUENCE [LARGE SCALE GENOMIC DNA]</scope>
    <source>
        <strain evidence="1 2">MAH-33</strain>
    </source>
</reference>
<proteinExistence type="predicted"/>
<evidence type="ECO:0000313" key="1">
    <source>
        <dbReference type="EMBL" id="MCK0531468.1"/>
    </source>
</evidence>
<dbReference type="EMBL" id="JALKHS010000006">
    <property type="protein sequence ID" value="MCK0531468.1"/>
    <property type="molecule type" value="Genomic_DNA"/>
</dbReference>